<keyword evidence="4" id="KW-1185">Reference proteome</keyword>
<feature type="domain" description="RIN4 pathogenic type III effector avirulence factor Avr cleavage site" evidence="2">
    <location>
        <begin position="2"/>
        <end position="31"/>
    </location>
</feature>
<feature type="region of interest" description="Disordered" evidence="1">
    <location>
        <begin position="215"/>
        <end position="237"/>
    </location>
</feature>
<comment type="caution">
    <text evidence="3">The sequence shown here is derived from an EMBL/GenBank/DDBJ whole genome shotgun (WGS) entry which is preliminary data.</text>
</comment>
<sequence>MHNLRVPKFGNWENDRSVPYTQYFDKARKGKSSTKLINPNDPLQNPEAFYDIDIPVHNLEASPMVKHSRHKVQEEVNTQKAVSSMTTEASSANKHASNQPKQQRERELSGDHRRRTSRNNSGQEPSVERSPHHPRLHVRAASKGGVFSPSREKRSSLEKHGLAPSTPGRTKMKPDDRRSNHSLDKGSAVPKFGEWDVMDPASADSYSYIFNQVREEKQSGSKLPSMSRGPFSNRHKQKIRSESTDICCFSCFKI</sequence>
<feature type="compositionally biased region" description="Polar residues" evidence="1">
    <location>
        <begin position="75"/>
        <end position="101"/>
    </location>
</feature>
<feature type="compositionally biased region" description="Basic and acidic residues" evidence="1">
    <location>
        <begin position="172"/>
        <end position="184"/>
    </location>
</feature>
<feature type="compositionally biased region" description="Basic and acidic residues" evidence="1">
    <location>
        <begin position="150"/>
        <end position="161"/>
    </location>
</feature>
<gene>
    <name evidence="3" type="ORF">HPP92_008217</name>
</gene>
<dbReference type="EMBL" id="JADCNL010000003">
    <property type="protein sequence ID" value="KAG0489406.1"/>
    <property type="molecule type" value="Genomic_DNA"/>
</dbReference>
<name>A0A835RI01_VANPL</name>
<feature type="compositionally biased region" description="Basic and acidic residues" evidence="1">
    <location>
        <begin position="102"/>
        <end position="111"/>
    </location>
</feature>
<dbReference type="OrthoDB" id="4062651at2759"/>
<reference evidence="3 4" key="1">
    <citation type="journal article" date="2020" name="Nat. Food">
        <title>A phased Vanilla planifolia genome enables genetic improvement of flavour and production.</title>
        <authorList>
            <person name="Hasing T."/>
            <person name="Tang H."/>
            <person name="Brym M."/>
            <person name="Khazi F."/>
            <person name="Huang T."/>
            <person name="Chambers A.H."/>
        </authorList>
    </citation>
    <scope>NUCLEOTIDE SEQUENCE [LARGE SCALE GENOMIC DNA]</scope>
    <source>
        <tissue evidence="3">Leaf</tissue>
    </source>
</reference>
<dbReference type="PANTHER" id="PTHR33159:SF6">
    <property type="entry name" value="RPM1-INTERACTING PROTEIN 4"/>
    <property type="match status" value="1"/>
</dbReference>
<evidence type="ECO:0000313" key="3">
    <source>
        <dbReference type="EMBL" id="KAG0489406.1"/>
    </source>
</evidence>
<feature type="region of interest" description="Disordered" evidence="1">
    <location>
        <begin position="61"/>
        <end position="193"/>
    </location>
</feature>
<evidence type="ECO:0000259" key="2">
    <source>
        <dbReference type="Pfam" id="PF05627"/>
    </source>
</evidence>
<dbReference type="InterPro" id="IPR040387">
    <property type="entry name" value="RIN4/NOI4"/>
</dbReference>
<dbReference type="AlphaFoldDB" id="A0A835RI01"/>
<dbReference type="InterPro" id="IPR008700">
    <property type="entry name" value="TypeIII_avirulence_cleave"/>
</dbReference>
<evidence type="ECO:0000313" key="4">
    <source>
        <dbReference type="Proteomes" id="UP000636800"/>
    </source>
</evidence>
<dbReference type="Proteomes" id="UP000636800">
    <property type="component" value="Chromosome 3"/>
</dbReference>
<protein>
    <recommendedName>
        <fullName evidence="2">RIN4 pathogenic type III effector avirulence factor Avr cleavage site domain-containing protein</fullName>
    </recommendedName>
</protein>
<feature type="compositionally biased region" description="Polar residues" evidence="1">
    <location>
        <begin position="33"/>
        <end position="43"/>
    </location>
</feature>
<dbReference type="PANTHER" id="PTHR33159">
    <property type="entry name" value="RPM1-INTERACTING PROTEIN 4 (RIN4) FAMILY PROTEIN"/>
    <property type="match status" value="1"/>
</dbReference>
<dbReference type="GO" id="GO:0005886">
    <property type="term" value="C:plasma membrane"/>
    <property type="evidence" value="ECO:0007669"/>
    <property type="project" value="TreeGrafter"/>
</dbReference>
<feature type="region of interest" description="Disordered" evidence="1">
    <location>
        <begin position="26"/>
        <end position="45"/>
    </location>
</feature>
<feature type="domain" description="RIN4 pathogenic type III effector avirulence factor Avr cleavage site" evidence="2">
    <location>
        <begin position="185"/>
        <end position="218"/>
    </location>
</feature>
<evidence type="ECO:0000256" key="1">
    <source>
        <dbReference type="SAM" id="MobiDB-lite"/>
    </source>
</evidence>
<organism evidence="3 4">
    <name type="scientific">Vanilla planifolia</name>
    <name type="common">Vanilla</name>
    <dbReference type="NCBI Taxonomy" id="51239"/>
    <lineage>
        <taxon>Eukaryota</taxon>
        <taxon>Viridiplantae</taxon>
        <taxon>Streptophyta</taxon>
        <taxon>Embryophyta</taxon>
        <taxon>Tracheophyta</taxon>
        <taxon>Spermatophyta</taxon>
        <taxon>Magnoliopsida</taxon>
        <taxon>Liliopsida</taxon>
        <taxon>Asparagales</taxon>
        <taxon>Orchidaceae</taxon>
        <taxon>Vanilloideae</taxon>
        <taxon>Vanilleae</taxon>
        <taxon>Vanilla</taxon>
    </lineage>
</organism>
<proteinExistence type="predicted"/>
<dbReference type="Pfam" id="PF05627">
    <property type="entry name" value="AvrRpt-cleavage"/>
    <property type="match status" value="2"/>
</dbReference>
<accession>A0A835RI01</accession>